<accession>A0ABT9J5B8</accession>
<organism evidence="1 2">
    <name type="scientific">Chengkuizengella axinellae</name>
    <dbReference type="NCBI Taxonomy" id="3064388"/>
    <lineage>
        <taxon>Bacteria</taxon>
        <taxon>Bacillati</taxon>
        <taxon>Bacillota</taxon>
        <taxon>Bacilli</taxon>
        <taxon>Bacillales</taxon>
        <taxon>Paenibacillaceae</taxon>
        <taxon>Chengkuizengella</taxon>
    </lineage>
</organism>
<dbReference type="EMBL" id="JAVAMP010000012">
    <property type="protein sequence ID" value="MDP5276195.1"/>
    <property type="molecule type" value="Genomic_DNA"/>
</dbReference>
<dbReference type="RefSeq" id="WP_305993506.1">
    <property type="nucleotide sequence ID" value="NZ_JAVAMP010000012.1"/>
</dbReference>
<sequence>MDDYHHYSDLKDYQILEGLSGAPVFSDNNTLIGMNQSIPYLENEGNPFKNIYFITLKHIMNYLRESGCILFEQVEDSLEIRWLKERSDQEEDLSVLVIGGSGAGKSSFIKSFALNRDKINSSGDGQTTRTEVEYIFTRFEKKPNVEVLFHNREDFCQKRKDDIWFDIISFMFVNYFGFKELDIYEDHLCYMKELNAKLHLINEEKQKSGHVIGSKIINITSPLIINKGEIDNIIIVENYLSILSEITNLEKEIKCMKIFDDDFLQDIEFELLKMIEFKDLANNNEDDGLRQIINYGFKDVISDVQKKGRGIEQKSKVQNKIVRRIYHYSYPKERYICKDKHSLKKQLEKILYEKKGFFSVHEFDFLFEKGEGVKSQLKTTSVIRKSNEKEKMSLYKRYTGSNDVVPIYINNILDFICTEIMDQNSQNKENFFGNDLDIFIEDVFSCFYETIQKQFQLLGIKGKLVFKLNDLNTEKQNLLSKCLKTVAISKKSKKGNLDIRIDSLTSMIRKVTITDSFSNEFALMFDDLNIKSITFVDTYGLDHIEKGVSKKRLLKDFFTEQKENREKRLNTAKQGIDAVLYLKKLDSGRPTELDYIVPLIYEVEPQVTLYCIFTGIDIFNLKNKEVNTSWKLGDVNAPKAVQYLFSSELKQALDKKLKFSTGKKTIVYQTLRTNIGAFCGTGNPKFNVINKERMRKILISILIKEKNSIDIIPEELIEELESKESESYKRIKEEVKELLIMFFDKSSITNWKDMRWNTIRANAKRVNGEYIKENQLGYSGVHRHRWDMIFQECYNEIFSNERYTKRLVEVFTSNREKVESVLISMRDNFLGKNKEIYDRKPLDSNEVSFKKQLENLYIGEEKNPFNNSSIRVGHDTKDSQEYLNEVLNFRRLIAKGDNLDKFADLYIQRLLDSLIEDRNSSIDNVLKYGKDVDANILSAYREINRIFHFNEESRDQAISILDAIVSKVIKDKSKS</sequence>
<evidence type="ECO:0000313" key="1">
    <source>
        <dbReference type="EMBL" id="MDP5276195.1"/>
    </source>
</evidence>
<dbReference type="Gene3D" id="3.40.50.300">
    <property type="entry name" value="P-loop containing nucleotide triphosphate hydrolases"/>
    <property type="match status" value="1"/>
</dbReference>
<proteinExistence type="predicted"/>
<name>A0ABT9J5B8_9BACL</name>
<protein>
    <recommendedName>
        <fullName evidence="3">G domain-containing protein</fullName>
    </recommendedName>
</protein>
<dbReference type="InterPro" id="IPR027417">
    <property type="entry name" value="P-loop_NTPase"/>
</dbReference>
<keyword evidence="2" id="KW-1185">Reference proteome</keyword>
<gene>
    <name evidence="1" type="ORF">Q5Y73_19035</name>
</gene>
<evidence type="ECO:0000313" key="2">
    <source>
        <dbReference type="Proteomes" id="UP001231941"/>
    </source>
</evidence>
<evidence type="ECO:0008006" key="3">
    <source>
        <dbReference type="Google" id="ProtNLM"/>
    </source>
</evidence>
<reference evidence="1 2" key="1">
    <citation type="submission" date="2023-08" db="EMBL/GenBank/DDBJ databases">
        <authorList>
            <person name="Park J.-S."/>
        </authorList>
    </citation>
    <scope>NUCLEOTIDE SEQUENCE [LARGE SCALE GENOMIC DNA]</scope>
    <source>
        <strain evidence="1 2">2205SS18-9</strain>
    </source>
</reference>
<dbReference type="SUPFAM" id="SSF52540">
    <property type="entry name" value="P-loop containing nucleoside triphosphate hydrolases"/>
    <property type="match status" value="1"/>
</dbReference>
<comment type="caution">
    <text evidence="1">The sequence shown here is derived from an EMBL/GenBank/DDBJ whole genome shotgun (WGS) entry which is preliminary data.</text>
</comment>
<dbReference type="Proteomes" id="UP001231941">
    <property type="component" value="Unassembled WGS sequence"/>
</dbReference>